<protein>
    <recommendedName>
        <fullName evidence="3">Carbohydrate sulfotransferase</fullName>
    </recommendedName>
</protein>
<sequence>MIISDFAYIVQQMETCDSCIANVLARKFKRDADIKEEKPSYLLYPEVEPYYKEVEQLFQQGSNTTSIIAPFVRLKEDILVSPAYNLATCQIENIATELREALFCYLNSDLQSFVDNETMSTTSEELRLCNDEFSSIDLDEVFDFYGSQLSLFTQIRHPIDRFITSYAKFCLKYCNFKNHKDDYIFLNYHIGLNDTVRTANDLDKVLEHVRVPADIRTVIRNETLEVMSRYSLEYFDLRMKAQEKLLSDGDLLKLFMQIYYHDFVEFGFK</sequence>
<dbReference type="OrthoDB" id="408912at2759"/>
<proteinExistence type="predicted"/>
<dbReference type="GO" id="GO:1902884">
    <property type="term" value="P:positive regulation of response to oxidative stress"/>
    <property type="evidence" value="ECO:0007669"/>
    <property type="project" value="InterPro"/>
</dbReference>
<evidence type="ECO:0000313" key="1">
    <source>
        <dbReference type="EMBL" id="VDM77488.1"/>
    </source>
</evidence>
<dbReference type="EMBL" id="UYYB01099327">
    <property type="protein sequence ID" value="VDM77488.1"/>
    <property type="molecule type" value="Genomic_DNA"/>
</dbReference>
<accession>A0A3P7LE68</accession>
<keyword evidence="2" id="KW-1185">Reference proteome</keyword>
<evidence type="ECO:0000313" key="2">
    <source>
        <dbReference type="Proteomes" id="UP000270094"/>
    </source>
</evidence>
<dbReference type="AlphaFoldDB" id="A0A3P7LE68"/>
<dbReference type="InterPro" id="IPR005331">
    <property type="entry name" value="Sulfotransferase"/>
</dbReference>
<gene>
    <name evidence="1" type="ORF">SVUK_LOCUS12486</name>
</gene>
<dbReference type="GO" id="GO:0050650">
    <property type="term" value="P:chondroitin sulfate proteoglycan biosynthetic process"/>
    <property type="evidence" value="ECO:0007669"/>
    <property type="project" value="InterPro"/>
</dbReference>
<dbReference type="Pfam" id="PF03567">
    <property type="entry name" value="Sulfotransfer_2"/>
    <property type="match status" value="1"/>
</dbReference>
<dbReference type="PANTHER" id="PTHR22900:SF5">
    <property type="entry name" value="PROTEIN CBG14245"/>
    <property type="match status" value="1"/>
</dbReference>
<evidence type="ECO:0008006" key="3">
    <source>
        <dbReference type="Google" id="ProtNLM"/>
    </source>
</evidence>
<name>A0A3P7LE68_STRVU</name>
<dbReference type="GO" id="GO:0016020">
    <property type="term" value="C:membrane"/>
    <property type="evidence" value="ECO:0007669"/>
    <property type="project" value="InterPro"/>
</dbReference>
<dbReference type="Proteomes" id="UP000270094">
    <property type="component" value="Unassembled WGS sequence"/>
</dbReference>
<dbReference type="InterPro" id="IPR007669">
    <property type="entry name" value="Chst-1-like"/>
</dbReference>
<dbReference type="GO" id="GO:0047756">
    <property type="term" value="F:chondroitin 4-sulfotransferase activity"/>
    <property type="evidence" value="ECO:0007669"/>
    <property type="project" value="InterPro"/>
</dbReference>
<dbReference type="PANTHER" id="PTHR22900">
    <property type="entry name" value="PROTEIN CBG14245-RELATED"/>
    <property type="match status" value="1"/>
</dbReference>
<reference evidence="1 2" key="1">
    <citation type="submission" date="2018-11" db="EMBL/GenBank/DDBJ databases">
        <authorList>
            <consortium name="Pathogen Informatics"/>
        </authorList>
    </citation>
    <scope>NUCLEOTIDE SEQUENCE [LARGE SCALE GENOMIC DNA]</scope>
</reference>
<organism evidence="1 2">
    <name type="scientific">Strongylus vulgaris</name>
    <name type="common">Blood worm</name>
    <dbReference type="NCBI Taxonomy" id="40348"/>
    <lineage>
        <taxon>Eukaryota</taxon>
        <taxon>Metazoa</taxon>
        <taxon>Ecdysozoa</taxon>
        <taxon>Nematoda</taxon>
        <taxon>Chromadorea</taxon>
        <taxon>Rhabditida</taxon>
        <taxon>Rhabditina</taxon>
        <taxon>Rhabditomorpha</taxon>
        <taxon>Strongyloidea</taxon>
        <taxon>Strongylidae</taxon>
        <taxon>Strongylus</taxon>
    </lineage>
</organism>